<evidence type="ECO:0000259" key="4">
    <source>
        <dbReference type="PROSITE" id="PS50956"/>
    </source>
</evidence>
<dbReference type="PANTHER" id="PTHR30154">
    <property type="entry name" value="LEUCINE-RESPONSIVE REGULATORY PROTEIN"/>
    <property type="match status" value="1"/>
</dbReference>
<evidence type="ECO:0000313" key="5">
    <source>
        <dbReference type="EMBL" id="OIQ71010.1"/>
    </source>
</evidence>
<comment type="caution">
    <text evidence="5">The sequence shown here is derived from an EMBL/GenBank/DDBJ whole genome shotgun (WGS) entry which is preliminary data.</text>
</comment>
<organism evidence="5">
    <name type="scientific">mine drainage metagenome</name>
    <dbReference type="NCBI Taxonomy" id="410659"/>
    <lineage>
        <taxon>unclassified sequences</taxon>
        <taxon>metagenomes</taxon>
        <taxon>ecological metagenomes</taxon>
    </lineage>
</organism>
<name>A0A1J5PIJ4_9ZZZZ</name>
<keyword evidence="1" id="KW-0805">Transcription regulation</keyword>
<dbReference type="InterPro" id="IPR011008">
    <property type="entry name" value="Dimeric_a/b-barrel"/>
</dbReference>
<dbReference type="Gene3D" id="3.30.70.920">
    <property type="match status" value="1"/>
</dbReference>
<reference evidence="5" key="1">
    <citation type="submission" date="2016-10" db="EMBL/GenBank/DDBJ databases">
        <title>Sequence of Gallionella enrichment culture.</title>
        <authorList>
            <person name="Poehlein A."/>
            <person name="Muehling M."/>
            <person name="Daniel R."/>
        </authorList>
    </citation>
    <scope>NUCLEOTIDE SEQUENCE</scope>
</reference>
<dbReference type="InterPro" id="IPR036390">
    <property type="entry name" value="WH_DNA-bd_sf"/>
</dbReference>
<dbReference type="PANTHER" id="PTHR30154:SF53">
    <property type="entry name" value="HTH-TYPE TRANSCRIPTIONAL REGULATOR LRPC"/>
    <property type="match status" value="1"/>
</dbReference>
<dbReference type="Gene3D" id="1.10.10.10">
    <property type="entry name" value="Winged helix-like DNA-binding domain superfamily/Winged helix DNA-binding domain"/>
    <property type="match status" value="1"/>
</dbReference>
<dbReference type="GO" id="GO:0005829">
    <property type="term" value="C:cytosol"/>
    <property type="evidence" value="ECO:0007669"/>
    <property type="project" value="TreeGrafter"/>
</dbReference>
<dbReference type="Pfam" id="PF01037">
    <property type="entry name" value="AsnC_trans_reg"/>
    <property type="match status" value="1"/>
</dbReference>
<dbReference type="EMBL" id="MLJW01003918">
    <property type="protein sequence ID" value="OIQ71010.1"/>
    <property type="molecule type" value="Genomic_DNA"/>
</dbReference>
<dbReference type="GO" id="GO:0043565">
    <property type="term" value="F:sequence-specific DNA binding"/>
    <property type="evidence" value="ECO:0007669"/>
    <property type="project" value="InterPro"/>
</dbReference>
<keyword evidence="2" id="KW-0238">DNA-binding</keyword>
<dbReference type="SUPFAM" id="SSF54909">
    <property type="entry name" value="Dimeric alpha+beta barrel"/>
    <property type="match status" value="1"/>
</dbReference>
<dbReference type="SUPFAM" id="SSF46785">
    <property type="entry name" value="Winged helix' DNA-binding domain"/>
    <property type="match status" value="1"/>
</dbReference>
<gene>
    <name evidence="5" type="primary">lrpC_2</name>
    <name evidence="5" type="ORF">GALL_473750</name>
</gene>
<dbReference type="GO" id="GO:0043200">
    <property type="term" value="P:response to amino acid"/>
    <property type="evidence" value="ECO:0007669"/>
    <property type="project" value="TreeGrafter"/>
</dbReference>
<dbReference type="SMART" id="SM00344">
    <property type="entry name" value="HTH_ASNC"/>
    <property type="match status" value="1"/>
</dbReference>
<accession>A0A1J5PIJ4</accession>
<keyword evidence="3" id="KW-0804">Transcription</keyword>
<evidence type="ECO:0000256" key="2">
    <source>
        <dbReference type="ARBA" id="ARBA00023125"/>
    </source>
</evidence>
<dbReference type="InterPro" id="IPR000485">
    <property type="entry name" value="AsnC-type_HTH_dom"/>
</dbReference>
<feature type="domain" description="HTH asnC-type" evidence="4">
    <location>
        <begin position="8"/>
        <end position="69"/>
    </location>
</feature>
<evidence type="ECO:0000256" key="3">
    <source>
        <dbReference type="ARBA" id="ARBA00023163"/>
    </source>
</evidence>
<dbReference type="PRINTS" id="PR00033">
    <property type="entry name" value="HTHASNC"/>
</dbReference>
<dbReference type="PROSITE" id="PS50956">
    <property type="entry name" value="HTH_ASNC_2"/>
    <property type="match status" value="1"/>
</dbReference>
<dbReference type="InterPro" id="IPR019888">
    <property type="entry name" value="Tscrpt_reg_AsnC-like"/>
</dbReference>
<evidence type="ECO:0000256" key="1">
    <source>
        <dbReference type="ARBA" id="ARBA00023015"/>
    </source>
</evidence>
<dbReference type="Pfam" id="PF13412">
    <property type="entry name" value="HTH_24"/>
    <property type="match status" value="1"/>
</dbReference>
<proteinExistence type="predicted"/>
<protein>
    <submittedName>
        <fullName evidence="5">HTH-type transcriptional regulator LrpC</fullName>
    </submittedName>
</protein>
<dbReference type="InterPro" id="IPR019887">
    <property type="entry name" value="Tscrpt_reg_AsnC/Lrp_C"/>
</dbReference>
<dbReference type="InterPro" id="IPR036388">
    <property type="entry name" value="WH-like_DNA-bd_sf"/>
</dbReference>
<dbReference type="AlphaFoldDB" id="A0A1J5PIJ4"/>
<sequence length="152" mass="16257">MTDTDKLLDSKSWQLLAALQADARLPLKTLATAAGLSISAAAERLRKLEDAGVIRGYRAALDLQRLGLGVEAVIGITVPQPQKRRFLDHLAALPSVRECLHVTGADSYLLRIAVADMPGLEALIETLNPYGETRTSLVLSTPIALRAVPPPA</sequence>